<dbReference type="Pfam" id="PF07731">
    <property type="entry name" value="Cu-oxidase_2"/>
    <property type="match status" value="1"/>
</dbReference>
<dbReference type="EnsemblMetazoa" id="G32382.6">
    <property type="protein sequence ID" value="G32382.6:cds"/>
    <property type="gene ID" value="G32382"/>
</dbReference>
<keyword evidence="10" id="KW-1185">Reference proteome</keyword>
<keyword evidence="5" id="KW-0812">Transmembrane</keyword>
<dbReference type="EnsemblMetazoa" id="G32382.5">
    <property type="protein sequence ID" value="G32382.5:cds"/>
    <property type="gene ID" value="G32382"/>
</dbReference>
<dbReference type="Pfam" id="PF00394">
    <property type="entry name" value="Cu-oxidase"/>
    <property type="match status" value="1"/>
</dbReference>
<sequence>MSMMSYNWSAFQGFPVDYNNGTFYKKISKSVGSTNHVCDQIPLTEDELEEVLTVDGNYKFMFAINNQFPAPTLVFHDQQVVSIRVYNDMSNEAVSFHWHGMFQTGSPWMDGVSMVSQCPIQPGEFFTYQFVASPPGTHWYHSHHGAMRRSGLAGAFIVLPKEGDKREDIPPVDKDVVFLAQDWQAAASDIEVVKEMAWLMYSFSKSSGKLGTQMRTYDGSISSLTHPISRALVNGKTKSFSASDTENEKAVPMEIFNVTQNGSLLLRIIQTGMTGEYKISIDQHKLLLVGSDGGDLIPTWIDYLIINPGETYDVMVFGNNTPGNYWIRLETTEVLDFFYNPVQPNVSFAQLHYQEAEEALPDSEKRECTVSEPCVMANCHWSPDALKRWEPNTKCVPINEVKSTPKSVAQVPVPIPTSENDLQEVFLNFHFSGSDLISPRPAVNTIHYKGPPVPLQLYPNIVNDQTVVCNNQDMTTCGDYCQCTHVVKLSTSKVTQIVLMAEDGLSTGTAHPVHLHGNRYYVVKYGVGVINETSGLLQGPNQDIEYSPDYRSAKWRNSSWNNGNIPDMNVKDPPLKDTVVIPYKGYVVLRLKTENPGFWLMHCHLETHMSVGMAVVIQVGDPMEMPKLPDNFPMCSSYPAYNEPDSKSKSGSGEKSGSNHMEDDALLQLPSTDGGSTKSQSVRNSYHRDDYSIMNISVGWFVLMMILMVLFVFGFCALSLVLISRHCTWTFPARSRRGYHDIDTEERVVFSK</sequence>
<dbReference type="EnsemblMetazoa" id="G32382.3">
    <property type="protein sequence ID" value="G32382.3:cds"/>
    <property type="gene ID" value="G32382"/>
</dbReference>
<dbReference type="PANTHER" id="PTHR11709:SF394">
    <property type="entry name" value="FI03373P-RELATED"/>
    <property type="match status" value="1"/>
</dbReference>
<dbReference type="CDD" id="cd13884">
    <property type="entry name" value="CuRO_2_tcLCC_insect_like"/>
    <property type="match status" value="1"/>
</dbReference>
<keyword evidence="5" id="KW-1133">Transmembrane helix</keyword>
<feature type="domain" description="Plastocyanin-like" evidence="8">
    <location>
        <begin position="53"/>
        <end position="162"/>
    </location>
</feature>
<keyword evidence="4" id="KW-0186">Copper</keyword>
<evidence type="ECO:0000259" key="7">
    <source>
        <dbReference type="Pfam" id="PF07731"/>
    </source>
</evidence>
<proteinExistence type="inferred from homology"/>
<dbReference type="SUPFAM" id="SSF49503">
    <property type="entry name" value="Cupredoxins"/>
    <property type="match status" value="3"/>
</dbReference>
<evidence type="ECO:0000259" key="6">
    <source>
        <dbReference type="Pfam" id="PF00394"/>
    </source>
</evidence>
<comment type="similarity">
    <text evidence="1">Belongs to the multicopper oxidase family.</text>
</comment>
<dbReference type="InterPro" id="IPR008972">
    <property type="entry name" value="Cupredoxin"/>
</dbReference>
<dbReference type="GO" id="GO:0005507">
    <property type="term" value="F:copper ion binding"/>
    <property type="evidence" value="ECO:0007669"/>
    <property type="project" value="InterPro"/>
</dbReference>
<dbReference type="InterPro" id="IPR011706">
    <property type="entry name" value="Cu-oxidase_C"/>
</dbReference>
<dbReference type="PROSITE" id="PS00080">
    <property type="entry name" value="MULTICOPPER_OXIDASE2"/>
    <property type="match status" value="1"/>
</dbReference>
<feature type="domain" description="Plastocyanin-like" evidence="6">
    <location>
        <begin position="228"/>
        <end position="334"/>
    </location>
</feature>
<dbReference type="EnsemblMetazoa" id="G32382.7">
    <property type="protein sequence ID" value="G32382.7:cds"/>
    <property type="gene ID" value="G32382"/>
</dbReference>
<dbReference type="GO" id="GO:0016491">
    <property type="term" value="F:oxidoreductase activity"/>
    <property type="evidence" value="ECO:0007669"/>
    <property type="project" value="UniProtKB-KW"/>
</dbReference>
<name>A0A8W8MCX7_MAGGI</name>
<evidence type="ECO:0000259" key="8">
    <source>
        <dbReference type="Pfam" id="PF07732"/>
    </source>
</evidence>
<evidence type="ECO:0000256" key="1">
    <source>
        <dbReference type="ARBA" id="ARBA00010609"/>
    </source>
</evidence>
<dbReference type="PROSITE" id="PS00079">
    <property type="entry name" value="MULTICOPPER_OXIDASE1"/>
    <property type="match status" value="1"/>
</dbReference>
<evidence type="ECO:0000256" key="3">
    <source>
        <dbReference type="ARBA" id="ARBA00023002"/>
    </source>
</evidence>
<protein>
    <recommendedName>
        <fullName evidence="11">L-ascorbate oxidase</fullName>
    </recommendedName>
</protein>
<organism evidence="9 10">
    <name type="scientific">Magallana gigas</name>
    <name type="common">Pacific oyster</name>
    <name type="synonym">Crassostrea gigas</name>
    <dbReference type="NCBI Taxonomy" id="29159"/>
    <lineage>
        <taxon>Eukaryota</taxon>
        <taxon>Metazoa</taxon>
        <taxon>Spiralia</taxon>
        <taxon>Lophotrochozoa</taxon>
        <taxon>Mollusca</taxon>
        <taxon>Bivalvia</taxon>
        <taxon>Autobranchia</taxon>
        <taxon>Pteriomorphia</taxon>
        <taxon>Ostreida</taxon>
        <taxon>Ostreoidea</taxon>
        <taxon>Ostreidae</taxon>
        <taxon>Magallana</taxon>
    </lineage>
</organism>
<evidence type="ECO:0000256" key="2">
    <source>
        <dbReference type="ARBA" id="ARBA00022723"/>
    </source>
</evidence>
<evidence type="ECO:0008006" key="11">
    <source>
        <dbReference type="Google" id="ProtNLM"/>
    </source>
</evidence>
<reference evidence="9" key="1">
    <citation type="submission" date="2022-08" db="UniProtKB">
        <authorList>
            <consortium name="EnsemblMetazoa"/>
        </authorList>
    </citation>
    <scope>IDENTIFICATION</scope>
    <source>
        <strain evidence="9">05x7-T-G4-1.051#20</strain>
    </source>
</reference>
<dbReference type="InterPro" id="IPR033138">
    <property type="entry name" value="Cu_oxidase_CS"/>
</dbReference>
<accession>A0A8W8MCX7</accession>
<dbReference type="AlphaFoldDB" id="A0A8W8MCX7"/>
<dbReference type="Gene3D" id="2.60.40.420">
    <property type="entry name" value="Cupredoxins - blue copper proteins"/>
    <property type="match status" value="3"/>
</dbReference>
<dbReference type="InterPro" id="IPR001117">
    <property type="entry name" value="Cu-oxidase_2nd"/>
</dbReference>
<dbReference type="EnsemblMetazoa" id="G32382.11">
    <property type="protein sequence ID" value="G32382.11:cds"/>
    <property type="gene ID" value="G32382"/>
</dbReference>
<dbReference type="InterPro" id="IPR011707">
    <property type="entry name" value="Cu-oxidase-like_N"/>
</dbReference>
<dbReference type="CDD" id="cd13905">
    <property type="entry name" value="CuRO_3_tcLLC2_insect_like"/>
    <property type="match status" value="1"/>
</dbReference>
<evidence type="ECO:0000256" key="4">
    <source>
        <dbReference type="ARBA" id="ARBA00023008"/>
    </source>
</evidence>
<feature type="transmembrane region" description="Helical" evidence="5">
    <location>
        <begin position="698"/>
        <end position="723"/>
    </location>
</feature>
<keyword evidence="5" id="KW-0472">Membrane</keyword>
<feature type="domain" description="Plastocyanin-like" evidence="7">
    <location>
        <begin position="470"/>
        <end position="620"/>
    </location>
</feature>
<keyword evidence="2" id="KW-0479">Metal-binding</keyword>
<dbReference type="EnsemblMetazoa" id="G32382.1">
    <property type="protein sequence ID" value="G32382.1:cds"/>
    <property type="gene ID" value="G32382"/>
</dbReference>
<dbReference type="InterPro" id="IPR002355">
    <property type="entry name" value="Cu_oxidase_Cu_BS"/>
</dbReference>
<evidence type="ECO:0000313" key="9">
    <source>
        <dbReference type="EnsemblMetazoa" id="G32382.7:cds"/>
    </source>
</evidence>
<dbReference type="CDD" id="cd13858">
    <property type="entry name" value="CuRO_1_tcLCC2_insect_like"/>
    <property type="match status" value="1"/>
</dbReference>
<keyword evidence="3" id="KW-0560">Oxidoreductase</keyword>
<evidence type="ECO:0000313" key="10">
    <source>
        <dbReference type="Proteomes" id="UP000005408"/>
    </source>
</evidence>
<dbReference type="EnsemblMetazoa" id="G32382.9">
    <property type="protein sequence ID" value="G32382.9:cds"/>
    <property type="gene ID" value="G32382"/>
</dbReference>
<dbReference type="Proteomes" id="UP000005408">
    <property type="component" value="Unassembled WGS sequence"/>
</dbReference>
<dbReference type="PANTHER" id="PTHR11709">
    <property type="entry name" value="MULTI-COPPER OXIDASE"/>
    <property type="match status" value="1"/>
</dbReference>
<dbReference type="Pfam" id="PF07732">
    <property type="entry name" value="Cu-oxidase_3"/>
    <property type="match status" value="1"/>
</dbReference>
<evidence type="ECO:0000256" key="5">
    <source>
        <dbReference type="SAM" id="Phobius"/>
    </source>
</evidence>
<dbReference type="InterPro" id="IPR045087">
    <property type="entry name" value="Cu-oxidase_fam"/>
</dbReference>